<keyword evidence="5" id="KW-1003">Cell membrane</keyword>
<dbReference type="PANTHER" id="PTHR43317">
    <property type="entry name" value="THERMOSPERMINE SYNTHASE ACAULIS5"/>
    <property type="match status" value="1"/>
</dbReference>
<comment type="function">
    <text evidence="5">Catalyzes the irreversible transfer of a propylamine group from the amino donor S-adenosylmethioninamine (decarboxy-AdoMet) to putrescine (1,4-diaminobutane) to yield spermidine.</text>
</comment>
<gene>
    <name evidence="5" type="primary">speE</name>
    <name evidence="8" type="ORF">SG34_023245</name>
</gene>
<dbReference type="InterPro" id="IPR029063">
    <property type="entry name" value="SAM-dependent_MTases_sf"/>
</dbReference>
<feature type="active site" description="Proton acceptor" evidence="5 6">
    <location>
        <position position="427"/>
    </location>
</feature>
<dbReference type="GO" id="GO:0005886">
    <property type="term" value="C:plasma membrane"/>
    <property type="evidence" value="ECO:0007669"/>
    <property type="project" value="UniProtKB-SubCell"/>
</dbReference>
<dbReference type="GO" id="GO:0008295">
    <property type="term" value="P:spermidine biosynthetic process"/>
    <property type="evidence" value="ECO:0007669"/>
    <property type="project" value="UniProtKB-UniRule"/>
</dbReference>
<feature type="binding site" evidence="5">
    <location>
        <position position="434"/>
    </location>
    <ligand>
        <name>S-methyl-5'-thioadenosine</name>
        <dbReference type="ChEBI" id="CHEBI:17509"/>
    </ligand>
</feature>
<evidence type="ECO:0000256" key="6">
    <source>
        <dbReference type="PROSITE-ProRule" id="PRU00354"/>
    </source>
</evidence>
<dbReference type="PANTHER" id="PTHR43317:SF11">
    <property type="entry name" value="POLYAMINE AMINOPROPYLTRANSFERASE 2"/>
    <property type="match status" value="1"/>
</dbReference>
<keyword evidence="9" id="KW-1185">Reference proteome</keyword>
<feature type="transmembrane region" description="Helical" evidence="5">
    <location>
        <begin position="149"/>
        <end position="167"/>
    </location>
</feature>
<feature type="transmembrane region" description="Helical" evidence="5">
    <location>
        <begin position="188"/>
        <end position="206"/>
    </location>
</feature>
<dbReference type="GO" id="GO:0004766">
    <property type="term" value="F:spermidine synthase activity"/>
    <property type="evidence" value="ECO:0007669"/>
    <property type="project" value="UniProtKB-UniRule"/>
</dbReference>
<evidence type="ECO:0000256" key="2">
    <source>
        <dbReference type="ARBA" id="ARBA00022679"/>
    </source>
</evidence>
<feature type="transmembrane region" description="Helical" evidence="5">
    <location>
        <begin position="53"/>
        <end position="76"/>
    </location>
</feature>
<dbReference type="RefSeq" id="WP_044836875.1">
    <property type="nucleotide sequence ID" value="NZ_CP059733.1"/>
</dbReference>
<comment type="similarity">
    <text evidence="1 5">Belongs to the spermidine/spermine synthase family.</text>
</comment>
<feature type="binding site" evidence="5">
    <location>
        <begin position="406"/>
        <end position="407"/>
    </location>
    <ligand>
        <name>S-methyl-5'-thioadenosine</name>
        <dbReference type="ChEBI" id="CHEBI:17509"/>
    </ligand>
</feature>
<dbReference type="Proteomes" id="UP000032352">
    <property type="component" value="Chromosome"/>
</dbReference>
<keyword evidence="3 5" id="KW-0745">Spermidine biosynthesis</keyword>
<reference evidence="8 9" key="2">
    <citation type="journal article" date="2022" name="Mar. Drugs">
        <title>Bioassay-Guided Fractionation Leads to the Detection of Cholic Acid Generated by the Rare Thalassomonas sp.</title>
        <authorList>
            <person name="Pheiffer F."/>
            <person name="Schneider Y.K."/>
            <person name="Hansen E.H."/>
            <person name="Andersen J.H."/>
            <person name="Isaksson J."/>
            <person name="Busche T."/>
            <person name="R C."/>
            <person name="Kalinowski J."/>
            <person name="Zyl L.V."/>
            <person name="Trindade M."/>
        </authorList>
    </citation>
    <scope>NUCLEOTIDE SEQUENCE [LARGE SCALE GENOMIC DNA]</scope>
    <source>
        <strain evidence="8 9">XOM25</strain>
    </source>
</reference>
<dbReference type="EMBL" id="CP059733">
    <property type="protein sequence ID" value="WDE04228.1"/>
    <property type="molecule type" value="Genomic_DNA"/>
</dbReference>
<feature type="domain" description="PABS" evidence="7">
    <location>
        <begin position="260"/>
        <end position="507"/>
    </location>
</feature>
<comment type="catalytic activity">
    <reaction evidence="5">
        <text>S-adenosyl 3-(methylsulfanyl)propylamine + putrescine = S-methyl-5'-thioadenosine + spermidine + H(+)</text>
        <dbReference type="Rhea" id="RHEA:12721"/>
        <dbReference type="ChEBI" id="CHEBI:15378"/>
        <dbReference type="ChEBI" id="CHEBI:17509"/>
        <dbReference type="ChEBI" id="CHEBI:57443"/>
        <dbReference type="ChEBI" id="CHEBI:57834"/>
        <dbReference type="ChEBI" id="CHEBI:326268"/>
        <dbReference type="EC" id="2.5.1.16"/>
    </reaction>
</comment>
<feature type="transmembrane region" description="Helical" evidence="5">
    <location>
        <begin position="21"/>
        <end position="41"/>
    </location>
</feature>
<comment type="subunit">
    <text evidence="5">Homodimer or homotetramer.</text>
</comment>
<dbReference type="HAMAP" id="MF_00198">
    <property type="entry name" value="Spermidine_synth"/>
    <property type="match status" value="1"/>
</dbReference>
<keyword evidence="4 5" id="KW-0620">Polyamine biosynthesis</keyword>
<evidence type="ECO:0000313" key="9">
    <source>
        <dbReference type="Proteomes" id="UP000032352"/>
    </source>
</evidence>
<evidence type="ECO:0000256" key="5">
    <source>
        <dbReference type="HAMAP-Rule" id="MF_00198"/>
    </source>
</evidence>
<name>A0AAF0C802_9GAMM</name>
<dbReference type="InterPro" id="IPR030374">
    <property type="entry name" value="PABS"/>
</dbReference>
<dbReference type="KEGG" id="tvd:SG34_023245"/>
<feature type="binding site" evidence="5">
    <location>
        <position position="363"/>
    </location>
    <ligand>
        <name>S-methyl-5'-thioadenosine</name>
        <dbReference type="ChEBI" id="CHEBI:17509"/>
    </ligand>
</feature>
<keyword evidence="5" id="KW-0472">Membrane</keyword>
<keyword evidence="5" id="KW-1133">Transmembrane helix</keyword>
<dbReference type="Gene3D" id="3.40.50.150">
    <property type="entry name" value="Vaccinia Virus protein VP39"/>
    <property type="match status" value="1"/>
</dbReference>
<evidence type="ECO:0000256" key="4">
    <source>
        <dbReference type="ARBA" id="ARBA00023115"/>
    </source>
</evidence>
<comment type="caution">
    <text evidence="5">Lacks conserved residue(s) required for the propagation of feature annotation.</text>
</comment>
<dbReference type="AlphaFoldDB" id="A0AAF0C802"/>
<feature type="transmembrane region" description="Helical" evidence="5">
    <location>
        <begin position="212"/>
        <end position="229"/>
    </location>
</feature>
<keyword evidence="5" id="KW-0812">Transmembrane</keyword>
<protein>
    <recommendedName>
        <fullName evidence="5">Polyamine aminopropyltransferase</fullName>
    </recommendedName>
    <alternativeName>
        <fullName evidence="5">Putrescine aminopropyltransferase</fullName>
        <shortName evidence="5">PAPT</shortName>
    </alternativeName>
    <alternativeName>
        <fullName evidence="5">Spermidine synthase</fullName>
        <shortName evidence="5">SPDS</shortName>
        <shortName evidence="5">SPDSY</shortName>
        <ecNumber evidence="5">2.5.1.16</ecNumber>
    </alternativeName>
</protein>
<accession>A0AAF0C802</accession>
<evidence type="ECO:0000259" key="7">
    <source>
        <dbReference type="PROSITE" id="PS51006"/>
    </source>
</evidence>
<dbReference type="Pfam" id="PF01564">
    <property type="entry name" value="Spermine_synth"/>
    <property type="match status" value="1"/>
</dbReference>
<reference evidence="8 9" key="1">
    <citation type="journal article" date="2015" name="Genome Announc.">
        <title>Draft Genome Sequences of Marine Isolates of Thalassomonas viridans and Thalassomonas actiniarum.</title>
        <authorList>
            <person name="Olonade I."/>
            <person name="van Zyl L.J."/>
            <person name="Trindade M."/>
        </authorList>
    </citation>
    <scope>NUCLEOTIDE SEQUENCE [LARGE SCALE GENOMIC DNA]</scope>
    <source>
        <strain evidence="8 9">XOM25</strain>
    </source>
</reference>
<sequence>MSETSSLNIQAKNLNKSSSHYLDDVLLILTMAVLAGCGLIYEYLLSHYAGRVLGIMESAIYSMIGLMIVSMGLGAFAARKISCAFNGFVWLEITIALLGSSAIIIISAFIGMSQVLPQLLSDTFALPPDALPRGGFFKDLSFIAFNSPYFFGVLLGFFIGMEIPLIARIREEIHQKHLKNNLGTIYGADYIGAGIGAAIWVVFLLSIDISRAAALTAALNVLAGGFFILRYWQQLNWRKTLLALHLLLVVILGVIYHQGNLWLNQMNNLLYLDKVVYSEKTRYQQLTFTQRHMGPEQGDIINFYLNGRLQFSSADEFIYHGYLVTPVLAASARQDNILIIGGGDGLALRDILKWSPQKVTLIDLDSELIDTFKQPQQHLPRALAQKVAELTEGSLQDPRVEIISSDAFIAIDNLLAQGKAYDAIIVDLPDPSHPDLNKLYSVNFYARLKQLLAGDGIIGIQSTSPYHAKKPFISIGKTLAAADFPRVQQYHDNVPSFGEWGWTIAAKMGASPLARLKQLDELSVPHSWLNLAMIKSAFVFPKDFYSGSGQVAVNYLGSHTLYQLHQNAWRDQQGLNEAHLQQ</sequence>
<dbReference type="CDD" id="cd02440">
    <property type="entry name" value="AdoMet_MTases"/>
    <property type="match status" value="1"/>
</dbReference>
<dbReference type="PROSITE" id="PS51006">
    <property type="entry name" value="PABS_2"/>
    <property type="match status" value="1"/>
</dbReference>
<organism evidence="8 9">
    <name type="scientific">Thalassomonas viridans</name>
    <dbReference type="NCBI Taxonomy" id="137584"/>
    <lineage>
        <taxon>Bacteria</taxon>
        <taxon>Pseudomonadati</taxon>
        <taxon>Pseudomonadota</taxon>
        <taxon>Gammaproteobacteria</taxon>
        <taxon>Alteromonadales</taxon>
        <taxon>Colwelliaceae</taxon>
        <taxon>Thalassomonas</taxon>
    </lineage>
</organism>
<feature type="binding site" evidence="5">
    <location>
        <position position="320"/>
    </location>
    <ligand>
        <name>spermidine</name>
        <dbReference type="ChEBI" id="CHEBI:57834"/>
    </ligand>
</feature>
<feature type="binding site" evidence="5">
    <location>
        <position position="344"/>
    </location>
    <ligand>
        <name>spermidine</name>
        <dbReference type="ChEBI" id="CHEBI:57834"/>
    </ligand>
</feature>
<dbReference type="SUPFAM" id="SSF53335">
    <property type="entry name" value="S-adenosyl-L-methionine-dependent methyltransferases"/>
    <property type="match status" value="1"/>
</dbReference>
<feature type="binding site" evidence="5">
    <location>
        <position position="284"/>
    </location>
    <ligand>
        <name>S-methyl-5'-thioadenosine</name>
        <dbReference type="ChEBI" id="CHEBI:17509"/>
    </ligand>
</feature>
<evidence type="ECO:0000256" key="1">
    <source>
        <dbReference type="ARBA" id="ARBA00007867"/>
    </source>
</evidence>
<evidence type="ECO:0000313" key="8">
    <source>
        <dbReference type="EMBL" id="WDE04228.1"/>
    </source>
</evidence>
<dbReference type="NCBIfam" id="NF002956">
    <property type="entry name" value="PRK03612.1"/>
    <property type="match status" value="1"/>
</dbReference>
<comment type="subcellular location">
    <subcellularLocation>
        <location evidence="5">Cell membrane</location>
        <topology evidence="5">Multi-pass membrane protein</topology>
    </subcellularLocation>
</comment>
<proteinExistence type="inferred from homology"/>
<evidence type="ECO:0000256" key="3">
    <source>
        <dbReference type="ARBA" id="ARBA00023066"/>
    </source>
</evidence>
<dbReference type="EC" id="2.5.1.16" evidence="5"/>
<feature type="transmembrane region" description="Helical" evidence="5">
    <location>
        <begin position="88"/>
        <end position="110"/>
    </location>
</feature>
<feature type="transmembrane region" description="Helical" evidence="5">
    <location>
        <begin position="241"/>
        <end position="259"/>
    </location>
</feature>
<keyword evidence="2 5" id="KW-0808">Transferase</keyword>
<dbReference type="InterPro" id="IPR001045">
    <property type="entry name" value="Spermi_synthase"/>
</dbReference>
<comment type="pathway">
    <text evidence="5">Amine and polyamine biosynthesis; spermidine biosynthesis; spermidine from putrescine: step 1/1.</text>
</comment>